<dbReference type="SUPFAM" id="SSF117916">
    <property type="entry name" value="Fe-S cluster assembly (FSCA) domain-like"/>
    <property type="match status" value="1"/>
</dbReference>
<evidence type="ECO:0000259" key="7">
    <source>
        <dbReference type="Pfam" id="PF01521"/>
    </source>
</evidence>
<evidence type="ECO:0000256" key="3">
    <source>
        <dbReference type="ARBA" id="ARBA00023004"/>
    </source>
</evidence>
<name>A0ABV4AHL1_9GAMM</name>
<sequence>MTQPVITVTESAQAYLRDLLEKQSSPGIAVRIFVERPGTPHAECCMAYCPEGEQEADDVRLEFEGFHAFIEAASVRYLEDASIDFKKDSMGGQLTFRAPKSRVPDLHEDASLEERINYILYTEINPNLASHGGNVQLLELTEDNVAVLEFGGGCQGCSAVDMTLKSGVERTLKERLPELTAVRDKTDHSVTDNAYYR</sequence>
<dbReference type="InterPro" id="IPR017726">
    <property type="entry name" value="Fe/S_biogenesis_protein_NfuA"/>
</dbReference>
<keyword evidence="1 5" id="KW-0004">4Fe-4S</keyword>
<protein>
    <recommendedName>
        <fullName evidence="5">Fe/S biogenesis protein NfuA</fullName>
    </recommendedName>
</protein>
<comment type="caution">
    <text evidence="8">The sequence shown here is derived from an EMBL/GenBank/DDBJ whole genome shotgun (WGS) entry which is preliminary data.</text>
</comment>
<dbReference type="Gene3D" id="3.30.300.130">
    <property type="entry name" value="Fe-S cluster assembly (FSCA)"/>
    <property type="match status" value="1"/>
</dbReference>
<evidence type="ECO:0000256" key="4">
    <source>
        <dbReference type="ARBA" id="ARBA00023014"/>
    </source>
</evidence>
<dbReference type="HAMAP" id="MF_01637">
    <property type="entry name" value="Fe_S_biogen_NfuA"/>
    <property type="match status" value="1"/>
</dbReference>
<dbReference type="Pfam" id="PF01521">
    <property type="entry name" value="Fe-S_biosyn"/>
    <property type="match status" value="1"/>
</dbReference>
<keyword evidence="2 5" id="KW-0479">Metal-binding</keyword>
<evidence type="ECO:0000256" key="1">
    <source>
        <dbReference type="ARBA" id="ARBA00022485"/>
    </source>
</evidence>
<evidence type="ECO:0000256" key="2">
    <source>
        <dbReference type="ARBA" id="ARBA00022723"/>
    </source>
</evidence>
<organism evidence="8 9">
    <name type="scientific">Isoalcanivorax beigongshangi</name>
    <dbReference type="NCBI Taxonomy" id="3238810"/>
    <lineage>
        <taxon>Bacteria</taxon>
        <taxon>Pseudomonadati</taxon>
        <taxon>Pseudomonadota</taxon>
        <taxon>Gammaproteobacteria</taxon>
        <taxon>Oceanospirillales</taxon>
        <taxon>Alcanivoracaceae</taxon>
        <taxon>Isoalcanivorax</taxon>
    </lineage>
</organism>
<comment type="subunit">
    <text evidence="5">Homodimer.</text>
</comment>
<dbReference type="InterPro" id="IPR035903">
    <property type="entry name" value="HesB-like_dom_sf"/>
</dbReference>
<feature type="domain" description="Core" evidence="7">
    <location>
        <begin position="6"/>
        <end position="99"/>
    </location>
</feature>
<dbReference type="InterPro" id="IPR001075">
    <property type="entry name" value="NIF_FeS_clus_asmbl_NifU_C"/>
</dbReference>
<dbReference type="RefSeq" id="WP_369455276.1">
    <property type="nucleotide sequence ID" value="NZ_JBGCUO010000001.1"/>
</dbReference>
<gene>
    <name evidence="5 8" type="primary">nfuA</name>
    <name evidence="8" type="ORF">AB5I84_07705</name>
</gene>
<evidence type="ECO:0000313" key="9">
    <source>
        <dbReference type="Proteomes" id="UP001562065"/>
    </source>
</evidence>
<dbReference type="InterPro" id="IPR000361">
    <property type="entry name" value="ATAP_core_dom"/>
</dbReference>
<feature type="binding site" evidence="5">
    <location>
        <position position="157"/>
    </location>
    <ligand>
        <name>[4Fe-4S] cluster</name>
        <dbReference type="ChEBI" id="CHEBI:49883"/>
    </ligand>
</feature>
<evidence type="ECO:0000313" key="8">
    <source>
        <dbReference type="EMBL" id="MEY1662032.1"/>
    </source>
</evidence>
<dbReference type="Gene3D" id="2.60.300.12">
    <property type="entry name" value="HesB-like domain"/>
    <property type="match status" value="1"/>
</dbReference>
<dbReference type="InterPro" id="IPR034904">
    <property type="entry name" value="FSCA_dom_sf"/>
</dbReference>
<keyword evidence="4 5" id="KW-0411">Iron-sulfur</keyword>
<proteinExistence type="inferred from homology"/>
<feature type="binding site" evidence="5">
    <location>
        <position position="154"/>
    </location>
    <ligand>
        <name>[4Fe-4S] cluster</name>
        <dbReference type="ChEBI" id="CHEBI:49883"/>
    </ligand>
</feature>
<evidence type="ECO:0000259" key="6">
    <source>
        <dbReference type="Pfam" id="PF01106"/>
    </source>
</evidence>
<dbReference type="PANTHER" id="PTHR11178">
    <property type="entry name" value="IRON-SULFUR CLUSTER SCAFFOLD PROTEIN NFU-RELATED"/>
    <property type="match status" value="1"/>
</dbReference>
<dbReference type="Pfam" id="PF01106">
    <property type="entry name" value="NifU"/>
    <property type="match status" value="1"/>
</dbReference>
<evidence type="ECO:0000256" key="5">
    <source>
        <dbReference type="HAMAP-Rule" id="MF_01637"/>
    </source>
</evidence>
<dbReference type="Proteomes" id="UP001562065">
    <property type="component" value="Unassembled WGS sequence"/>
</dbReference>
<dbReference type="PANTHER" id="PTHR11178:SF51">
    <property type="entry name" value="FE_S BIOGENESIS PROTEIN NFUA"/>
    <property type="match status" value="1"/>
</dbReference>
<keyword evidence="9" id="KW-1185">Reference proteome</keyword>
<comment type="function">
    <text evidence="5">Involved in iron-sulfur cluster biogenesis. Binds a 4Fe-4S cluster, can transfer this cluster to apoproteins, and thereby intervenes in the maturation of Fe/S proteins. Could also act as a scaffold/chaperone for damaged Fe/S proteins.</text>
</comment>
<dbReference type="NCBIfam" id="TIGR03341">
    <property type="entry name" value="YhgI_GntY"/>
    <property type="match status" value="1"/>
</dbReference>
<comment type="similarity">
    <text evidence="5">Belongs to the NfuA family.</text>
</comment>
<reference evidence="8 9" key="1">
    <citation type="submission" date="2024-07" db="EMBL/GenBank/DDBJ databases">
        <authorList>
            <person name="Ren Q."/>
        </authorList>
    </citation>
    <scope>NUCLEOTIDE SEQUENCE [LARGE SCALE GENOMIC DNA]</scope>
    <source>
        <strain evidence="8 9">REN37</strain>
    </source>
</reference>
<keyword evidence="3 5" id="KW-0408">Iron</keyword>
<feature type="domain" description="NIF system FeS cluster assembly NifU C-terminal" evidence="6">
    <location>
        <begin position="116"/>
        <end position="182"/>
    </location>
</feature>
<comment type="cofactor">
    <cofactor evidence="5">
        <name>[4Fe-4S] cluster</name>
        <dbReference type="ChEBI" id="CHEBI:49883"/>
    </cofactor>
    <text evidence="5">Binds 1 [4Fe-4S] cluster per subunit. The cluster is presumably bound at the interface of two monomers.</text>
</comment>
<accession>A0ABV4AHL1</accession>
<dbReference type="SUPFAM" id="SSF89360">
    <property type="entry name" value="HesB-like domain"/>
    <property type="match status" value="1"/>
</dbReference>
<dbReference type="EMBL" id="JBGCUO010000001">
    <property type="protein sequence ID" value="MEY1662032.1"/>
    <property type="molecule type" value="Genomic_DNA"/>
</dbReference>